<dbReference type="Proteomes" id="UP001281614">
    <property type="component" value="Unassembled WGS sequence"/>
</dbReference>
<gene>
    <name evidence="2" type="ORF">CKAH01_10510</name>
</gene>
<proteinExistence type="predicted"/>
<keyword evidence="3" id="KW-1185">Reference proteome</keyword>
<evidence type="ECO:0000256" key="1">
    <source>
        <dbReference type="SAM" id="MobiDB-lite"/>
    </source>
</evidence>
<dbReference type="EMBL" id="VYYT01000843">
    <property type="protein sequence ID" value="KAK2729071.1"/>
    <property type="molecule type" value="Genomic_DNA"/>
</dbReference>
<accession>A0AAD9XX21</accession>
<reference evidence="2" key="1">
    <citation type="submission" date="2023-02" db="EMBL/GenBank/DDBJ databases">
        <title>Colletotrichum kahawae CIFC_Que2 genome sequencing and assembly.</title>
        <authorList>
            <person name="Baroncelli R."/>
        </authorList>
    </citation>
    <scope>NUCLEOTIDE SEQUENCE</scope>
    <source>
        <strain evidence="2">CIFC_Que2</strain>
    </source>
</reference>
<dbReference type="AlphaFoldDB" id="A0AAD9XX21"/>
<protein>
    <submittedName>
        <fullName evidence="2">Uncharacterized protein</fullName>
    </submittedName>
</protein>
<name>A0AAD9XX21_COLKA</name>
<comment type="caution">
    <text evidence="2">The sequence shown here is derived from an EMBL/GenBank/DDBJ whole genome shotgun (WGS) entry which is preliminary data.</text>
</comment>
<feature type="compositionally biased region" description="Low complexity" evidence="1">
    <location>
        <begin position="19"/>
        <end position="30"/>
    </location>
</feature>
<sequence>MGGRNEADHQEEEEEEDGTTTTTHRTAGAIKKTKKAGSDENPGCLPHQWKFGQVTARLPTVLPSLALRFYGRIGWRAARCGRQTSPTHLVSRIHPSSALPTAADRRLPFARDCDARGTTITPSSAVTHDIPHLCGVCHGGLQGLRCSTTRISRTKHPQKTLRSSRLRISEAISIGPDRQRLSPACDAPGPADCYSTFHLGTTESRTLTCPPRTGLWPTQRHQKRGLSDRAIPLLDSLATQTADWNHSTTLVRLSMTWGRGRQTPPGGPRMAAPPLVFPFSLGHGAHLHPGSPSVSRLQQHKLCSIRLERHGLVTCEDALRPRLSTFICGAAYRPKIKGSRYIKYAFIWGGAGGCQLDLLRRRWHWSDRGLHFVRRQPVWTGLDWVNWYAVDHQAAGALPVSQVANRMRKASADLTAVAPPDCYSIRLFSEPSARHQLETTPFKQFGRLITEASQRCARNHPRQTLPPSPGQLGTLFRLRSGGTHPFPSPNFRKWSNNPESVQRHLVPATRQISL</sequence>
<evidence type="ECO:0000313" key="3">
    <source>
        <dbReference type="Proteomes" id="UP001281614"/>
    </source>
</evidence>
<evidence type="ECO:0000313" key="2">
    <source>
        <dbReference type="EMBL" id="KAK2729071.1"/>
    </source>
</evidence>
<feature type="region of interest" description="Disordered" evidence="1">
    <location>
        <begin position="1"/>
        <end position="43"/>
    </location>
</feature>
<feature type="compositionally biased region" description="Acidic residues" evidence="1">
    <location>
        <begin position="9"/>
        <end position="18"/>
    </location>
</feature>
<organism evidence="2 3">
    <name type="scientific">Colletotrichum kahawae</name>
    <name type="common">Coffee berry disease fungus</name>
    <dbReference type="NCBI Taxonomy" id="34407"/>
    <lineage>
        <taxon>Eukaryota</taxon>
        <taxon>Fungi</taxon>
        <taxon>Dikarya</taxon>
        <taxon>Ascomycota</taxon>
        <taxon>Pezizomycotina</taxon>
        <taxon>Sordariomycetes</taxon>
        <taxon>Hypocreomycetidae</taxon>
        <taxon>Glomerellales</taxon>
        <taxon>Glomerellaceae</taxon>
        <taxon>Colletotrichum</taxon>
        <taxon>Colletotrichum gloeosporioides species complex</taxon>
    </lineage>
</organism>